<dbReference type="InterPro" id="IPR036291">
    <property type="entry name" value="NAD(P)-bd_dom_sf"/>
</dbReference>
<dbReference type="PANTHER" id="PTHR23406">
    <property type="entry name" value="MALIC ENZYME-RELATED"/>
    <property type="match status" value="1"/>
</dbReference>
<feature type="domain" description="Malic enzyme N-terminal" evidence="7">
    <location>
        <begin position="90"/>
        <end position="272"/>
    </location>
</feature>
<dbReference type="SMART" id="SM00919">
    <property type="entry name" value="Malic_M"/>
    <property type="match status" value="1"/>
</dbReference>
<dbReference type="InterPro" id="IPR037062">
    <property type="entry name" value="Malic_N_dom_sf"/>
</dbReference>
<evidence type="ECO:0000259" key="6">
    <source>
        <dbReference type="SMART" id="SM00919"/>
    </source>
</evidence>
<evidence type="ECO:0000256" key="4">
    <source>
        <dbReference type="PIRSR" id="PIRSR000106-3"/>
    </source>
</evidence>
<feature type="binding site" evidence="3">
    <location>
        <position position="429"/>
    </location>
    <ligand>
        <name>(S)-malate</name>
        <dbReference type="ChEBI" id="CHEBI:15589"/>
    </ligand>
</feature>
<name>A0A344UPN6_9ACTN</name>
<dbReference type="InterPro" id="IPR001891">
    <property type="entry name" value="Malic_OxRdtase"/>
</dbReference>
<dbReference type="Pfam" id="PF03949">
    <property type="entry name" value="Malic_M"/>
    <property type="match status" value="1"/>
</dbReference>
<dbReference type="Pfam" id="PF00390">
    <property type="entry name" value="malic"/>
    <property type="match status" value="1"/>
</dbReference>
<evidence type="ECO:0000259" key="7">
    <source>
        <dbReference type="SMART" id="SM01274"/>
    </source>
</evidence>
<dbReference type="OrthoDB" id="3314528at2"/>
<keyword evidence="9" id="KW-1185">Reference proteome</keyword>
<dbReference type="KEGG" id="acij:JS278_00036"/>
<feature type="binding site" evidence="4">
    <location>
        <position position="258"/>
    </location>
    <ligand>
        <name>a divalent metal cation</name>
        <dbReference type="ChEBI" id="CHEBI:60240"/>
    </ligand>
</feature>
<dbReference type="GO" id="GO:0016616">
    <property type="term" value="F:oxidoreductase activity, acting on the CH-OH group of donors, NAD or NADP as acceptor"/>
    <property type="evidence" value="ECO:0007669"/>
    <property type="project" value="InterPro"/>
</dbReference>
<dbReference type="GO" id="GO:0046872">
    <property type="term" value="F:metal ion binding"/>
    <property type="evidence" value="ECO:0007669"/>
    <property type="project" value="UniProtKB-KW"/>
</dbReference>
<dbReference type="AlphaFoldDB" id="A0A344UPN6"/>
<gene>
    <name evidence="8" type="primary">maeA_1</name>
    <name evidence="8" type="ORF">JS278_00036</name>
</gene>
<dbReference type="InterPro" id="IPR012302">
    <property type="entry name" value="Malic_NAD-bd"/>
</dbReference>
<keyword evidence="4 5" id="KW-0479">Metal-binding</keyword>
<dbReference type="SUPFAM" id="SSF53223">
    <property type="entry name" value="Aminoacid dehydrogenase-like, N-terminal domain"/>
    <property type="match status" value="1"/>
</dbReference>
<dbReference type="InterPro" id="IPR046346">
    <property type="entry name" value="Aminoacid_DH-like_N_sf"/>
</dbReference>
<dbReference type="InterPro" id="IPR012301">
    <property type="entry name" value="Malic_N_dom"/>
</dbReference>
<evidence type="ECO:0000313" key="8">
    <source>
        <dbReference type="EMBL" id="AXE37234.1"/>
    </source>
</evidence>
<dbReference type="GO" id="GO:0051287">
    <property type="term" value="F:NAD binding"/>
    <property type="evidence" value="ECO:0007669"/>
    <property type="project" value="InterPro"/>
</dbReference>
<comment type="cofactor">
    <cofactor evidence="4">
        <name>Mg(2+)</name>
        <dbReference type="ChEBI" id="CHEBI:18420"/>
    </cofactor>
    <cofactor evidence="4">
        <name>Mn(2+)</name>
        <dbReference type="ChEBI" id="CHEBI:29035"/>
    </cofactor>
    <text evidence="4">Divalent metal cations. Prefers magnesium or manganese.</text>
</comment>
<comment type="similarity">
    <text evidence="1 5">Belongs to the malic enzymes family.</text>
</comment>
<feature type="domain" description="Malic enzyme NAD-binding" evidence="6">
    <location>
        <begin position="282"/>
        <end position="541"/>
    </location>
</feature>
<feature type="binding site" evidence="4">
    <location>
        <position position="257"/>
    </location>
    <ligand>
        <name>a divalent metal cation</name>
        <dbReference type="ChEBI" id="CHEBI:60240"/>
    </ligand>
</feature>
<protein>
    <submittedName>
        <fullName evidence="8">Putative NAD-dependent malic enzyme 2</fullName>
        <ecNumber evidence="8">1.1.1.38</ecNumber>
    </submittedName>
</protein>
<dbReference type="NCBIfam" id="NF010052">
    <property type="entry name" value="PRK13529.1"/>
    <property type="match status" value="1"/>
</dbReference>
<dbReference type="SUPFAM" id="SSF51735">
    <property type="entry name" value="NAD(P)-binding Rossmann-fold domains"/>
    <property type="match status" value="1"/>
</dbReference>
<dbReference type="PRINTS" id="PR00072">
    <property type="entry name" value="MALOXRDTASE"/>
</dbReference>
<feature type="binding site" evidence="4">
    <location>
        <position position="281"/>
    </location>
    <ligand>
        <name>a divalent metal cation</name>
        <dbReference type="ChEBI" id="CHEBI:60240"/>
    </ligand>
</feature>
<dbReference type="PIRSF" id="PIRSF000106">
    <property type="entry name" value="ME"/>
    <property type="match status" value="1"/>
</dbReference>
<dbReference type="Gene3D" id="3.40.50.720">
    <property type="entry name" value="NAD(P)-binding Rossmann-like Domain"/>
    <property type="match status" value="1"/>
</dbReference>
<reference evidence="8 9" key="1">
    <citation type="submission" date="2017-12" db="EMBL/GenBank/DDBJ databases">
        <title>The whole genome sequence of the Acidipropionibacterium virtanenii sp. nov. type strain JS278.</title>
        <authorList>
            <person name="Laine P."/>
            <person name="Deptula P."/>
            <person name="Varmanen P."/>
            <person name="Auvinen P."/>
        </authorList>
    </citation>
    <scope>NUCLEOTIDE SEQUENCE [LARGE SCALE GENOMIC DNA]</scope>
    <source>
        <strain evidence="8 9">JS278</strain>
    </source>
</reference>
<dbReference type="EC" id="1.1.1.38" evidence="8"/>
<dbReference type="SMART" id="SM01274">
    <property type="entry name" value="malic"/>
    <property type="match status" value="1"/>
</dbReference>
<dbReference type="Proteomes" id="UP000251995">
    <property type="component" value="Chromosome"/>
</dbReference>
<accession>A0A344UPN6</accession>
<keyword evidence="2" id="KW-0520">NAD</keyword>
<dbReference type="GO" id="GO:0005829">
    <property type="term" value="C:cytosol"/>
    <property type="evidence" value="ECO:0007669"/>
    <property type="project" value="TreeGrafter"/>
</dbReference>
<feature type="binding site" evidence="3">
    <location>
        <position position="473"/>
    </location>
    <ligand>
        <name>(S)-malate</name>
        <dbReference type="ChEBI" id="CHEBI:15589"/>
    </ligand>
</feature>
<organism evidence="8 9">
    <name type="scientific">Acidipropionibacterium virtanenii</name>
    <dbReference type="NCBI Taxonomy" id="2057246"/>
    <lineage>
        <taxon>Bacteria</taxon>
        <taxon>Bacillati</taxon>
        <taxon>Actinomycetota</taxon>
        <taxon>Actinomycetes</taxon>
        <taxon>Propionibacteriales</taxon>
        <taxon>Propionibacteriaceae</taxon>
        <taxon>Acidipropionibacterium</taxon>
    </lineage>
</organism>
<evidence type="ECO:0000256" key="5">
    <source>
        <dbReference type="RuleBase" id="RU003427"/>
    </source>
</evidence>
<proteinExistence type="inferred from homology"/>
<evidence type="ECO:0000256" key="2">
    <source>
        <dbReference type="ARBA" id="ARBA00023027"/>
    </source>
</evidence>
<evidence type="ECO:0000256" key="3">
    <source>
        <dbReference type="PIRSR" id="PIRSR000106-2"/>
    </source>
</evidence>
<evidence type="ECO:0000256" key="1">
    <source>
        <dbReference type="ARBA" id="ARBA00008785"/>
    </source>
</evidence>
<dbReference type="GO" id="GO:0006108">
    <property type="term" value="P:malate metabolic process"/>
    <property type="evidence" value="ECO:0007669"/>
    <property type="project" value="TreeGrafter"/>
</dbReference>
<sequence length="572" mass="61176">MSDGQRSLFEFGHDQQGRFVRITARGSAVLADPRINRGSAFTVAEREALGLDGLIPDGVIGIDAQVRQAYRQYGAQPDDLSKYLFLDSAHDSDEVLYYRLLADHLAEMLPVVDTPTVGRAIGQYSHWYQRPRGVYLSIDDPDAMEESLLAMGQDPHGVDVIATTDSEAILGLGDQGVGGVAITIGKLAVYTAAGGLHPHRLLPVVLDVGTDNLALLSDNSYVGLRHSRTRGAEYDEFLARYIETVTRVFPDAMIHWEDFGAVNATRILACYGDDHRLFNDDIQGTGAVALAALATAVRASRKRLADQRIVIFGAGSAGTGIARLAMRFMTQEGLSPEDAVGRIWALNSHGLLHGSGQMFDYQRPWARADEDLADWVLDVPGEYGLADVVRNVQPTVLIGCSTVAGAFDEGIVTTMADHCDRPVIMPLSNPTERAEAVPTDLLAWTGGRARVVTGSPFAPVEFDGIAHHIAQANNALVFPGIGLGVTAARASRVSSGMIAAAARELSRATDASATGSSLLPPISGLRAISARVGLAVALTAVEEGLATVEFTDPVQEILDAMWEPEYPRVVVG</sequence>
<dbReference type="Gene3D" id="3.40.50.10380">
    <property type="entry name" value="Malic enzyme, N-terminal domain"/>
    <property type="match status" value="1"/>
</dbReference>
<evidence type="ECO:0000313" key="9">
    <source>
        <dbReference type="Proteomes" id="UP000251995"/>
    </source>
</evidence>
<keyword evidence="8" id="KW-0560">Oxidoreductase</keyword>
<dbReference type="PANTHER" id="PTHR23406:SF34">
    <property type="entry name" value="NAD-DEPENDENT MALIC ENZYME, MITOCHONDRIAL"/>
    <property type="match status" value="1"/>
</dbReference>
<dbReference type="EMBL" id="CP025198">
    <property type="protein sequence ID" value="AXE37234.1"/>
    <property type="molecule type" value="Genomic_DNA"/>
</dbReference>
<dbReference type="GO" id="GO:0004470">
    <property type="term" value="F:malic enzyme activity"/>
    <property type="evidence" value="ECO:0007669"/>
    <property type="project" value="InterPro"/>
</dbReference>
<dbReference type="RefSeq" id="WP_114043411.1">
    <property type="nucleotide sequence ID" value="NZ_CP025198.1"/>
</dbReference>